<accession>A0AC35UAT0</accession>
<name>A0AC35UAT0_9BILA</name>
<dbReference type="WBParaSite" id="RSKR_0000903100.1">
    <property type="protein sequence ID" value="RSKR_0000903100.1"/>
    <property type="gene ID" value="RSKR_0000903100"/>
</dbReference>
<sequence length="81" mass="9093">MVSIDAQEKFKQQLEDFAYGKQEQNVSKPIAATNLEHLCQLDIREPPHQVRKTGIICTIGPACKSVEMLQSMIKNGCNLFS</sequence>
<dbReference type="Proteomes" id="UP000095286">
    <property type="component" value="Unplaced"/>
</dbReference>
<protein>
    <submittedName>
        <fullName evidence="2">Pyruvate kinase</fullName>
    </submittedName>
</protein>
<evidence type="ECO:0000313" key="1">
    <source>
        <dbReference type="Proteomes" id="UP000095286"/>
    </source>
</evidence>
<reference evidence="2" key="1">
    <citation type="submission" date="2016-11" db="UniProtKB">
        <authorList>
            <consortium name="WormBaseParasite"/>
        </authorList>
    </citation>
    <scope>IDENTIFICATION</scope>
    <source>
        <strain evidence="2">KR3021</strain>
    </source>
</reference>
<proteinExistence type="predicted"/>
<organism evidence="1 2">
    <name type="scientific">Rhabditophanes sp. KR3021</name>
    <dbReference type="NCBI Taxonomy" id="114890"/>
    <lineage>
        <taxon>Eukaryota</taxon>
        <taxon>Metazoa</taxon>
        <taxon>Ecdysozoa</taxon>
        <taxon>Nematoda</taxon>
        <taxon>Chromadorea</taxon>
        <taxon>Rhabditida</taxon>
        <taxon>Tylenchina</taxon>
        <taxon>Panagrolaimomorpha</taxon>
        <taxon>Strongyloidoidea</taxon>
        <taxon>Alloionematidae</taxon>
        <taxon>Rhabditophanes</taxon>
    </lineage>
</organism>
<evidence type="ECO:0000313" key="2">
    <source>
        <dbReference type="WBParaSite" id="RSKR_0000903100.1"/>
    </source>
</evidence>